<evidence type="ECO:0000313" key="4">
    <source>
        <dbReference type="Proteomes" id="UP001634007"/>
    </source>
</evidence>
<name>A0ABD3J912_EUCGL</name>
<dbReference type="InterPro" id="IPR013087">
    <property type="entry name" value="Znf_C2H2_type"/>
</dbReference>
<dbReference type="SMART" id="SM00355">
    <property type="entry name" value="ZnF_C2H2"/>
    <property type="match status" value="3"/>
</dbReference>
<dbReference type="Proteomes" id="UP001634007">
    <property type="component" value="Unassembled WGS sequence"/>
</dbReference>
<feature type="domain" description="C2H2-type" evidence="2">
    <location>
        <begin position="10"/>
        <end position="37"/>
    </location>
</feature>
<dbReference type="PANTHER" id="PTHR46869:SF6">
    <property type="entry name" value="C2H2-TYPE DOMAIN-CONTAINING PROTEIN"/>
    <property type="match status" value="1"/>
</dbReference>
<sequence>MTEEGRQRRYPCKLCGKSFASGRVLGGHVRSHRALAASKPAKNQRPLLRGHETVFARSLENVCWVCGRGFRSPRALFGHMRLHPRSERGRDAFGVLPQECRKAFEPSGSACAHSRFQSEKPRVFNGMDADTPQPSSATTSEIWRPDEKEAAASLLILSMGAVVYRMERKDVERGERGGPKLKKVRTEAIVPGFSESTKLLCRYDRADLGPADNEVHIEMLLGGVEFEKVTEKGDVFVSVYGGGESEKGFDGALSHKLNGTVTETREVVKLGHPDMREHSCEMMKFTAGSEKPADSTRKKEYKCRTCSRAFPSHQALGGHCAHPGKRGSFCSALLKDVEICEAGRGKGLASGKALADGHKSAHGVEVQVGCYATKAKQDIPEKLETSAGLTGLIDLNVPFELQEGEDDGGHHLLKRCLVREQEHGPLVGPVV</sequence>
<dbReference type="EMBL" id="JBJKBG010000009">
    <property type="protein sequence ID" value="KAL3723304.1"/>
    <property type="molecule type" value="Genomic_DNA"/>
</dbReference>
<dbReference type="InterPro" id="IPR036236">
    <property type="entry name" value="Znf_C2H2_sf"/>
</dbReference>
<dbReference type="AlphaFoldDB" id="A0ABD3J912"/>
<dbReference type="Pfam" id="PF00096">
    <property type="entry name" value="zf-C2H2"/>
    <property type="match status" value="1"/>
</dbReference>
<gene>
    <name evidence="3" type="ORF">ACJRO7_035484</name>
</gene>
<keyword evidence="4" id="KW-1185">Reference proteome</keyword>
<feature type="domain" description="C2H2-type" evidence="2">
    <location>
        <begin position="61"/>
        <end position="88"/>
    </location>
</feature>
<keyword evidence="1" id="KW-0862">Zinc</keyword>
<dbReference type="Pfam" id="PF13912">
    <property type="entry name" value="zf-C2H2_6"/>
    <property type="match status" value="2"/>
</dbReference>
<evidence type="ECO:0000259" key="2">
    <source>
        <dbReference type="PROSITE" id="PS50157"/>
    </source>
</evidence>
<keyword evidence="1" id="KW-0863">Zinc-finger</keyword>
<keyword evidence="1" id="KW-0479">Metal-binding</keyword>
<dbReference type="GO" id="GO:0008270">
    <property type="term" value="F:zinc ion binding"/>
    <property type="evidence" value="ECO:0007669"/>
    <property type="project" value="UniProtKB-KW"/>
</dbReference>
<reference evidence="3 4" key="1">
    <citation type="submission" date="2024-11" db="EMBL/GenBank/DDBJ databases">
        <title>Chromosome-level genome assembly of Eucalyptus globulus Labill. provides insights into its genome evolution.</title>
        <authorList>
            <person name="Li X."/>
        </authorList>
    </citation>
    <scope>NUCLEOTIDE SEQUENCE [LARGE SCALE GENOMIC DNA]</scope>
    <source>
        <strain evidence="3">CL2024</strain>
        <tissue evidence="3">Fresh tender leaves</tissue>
    </source>
</reference>
<dbReference type="PROSITE" id="PS50157">
    <property type="entry name" value="ZINC_FINGER_C2H2_2"/>
    <property type="match status" value="2"/>
</dbReference>
<accession>A0ABD3J912</accession>
<protein>
    <recommendedName>
        <fullName evidence="2">C2H2-type domain-containing protein</fullName>
    </recommendedName>
</protein>
<proteinExistence type="predicted"/>
<comment type="caution">
    <text evidence="3">The sequence shown here is derived from an EMBL/GenBank/DDBJ whole genome shotgun (WGS) entry which is preliminary data.</text>
</comment>
<organism evidence="3 4">
    <name type="scientific">Eucalyptus globulus</name>
    <name type="common">Tasmanian blue gum</name>
    <dbReference type="NCBI Taxonomy" id="34317"/>
    <lineage>
        <taxon>Eukaryota</taxon>
        <taxon>Viridiplantae</taxon>
        <taxon>Streptophyta</taxon>
        <taxon>Embryophyta</taxon>
        <taxon>Tracheophyta</taxon>
        <taxon>Spermatophyta</taxon>
        <taxon>Magnoliopsida</taxon>
        <taxon>eudicotyledons</taxon>
        <taxon>Gunneridae</taxon>
        <taxon>Pentapetalae</taxon>
        <taxon>rosids</taxon>
        <taxon>malvids</taxon>
        <taxon>Myrtales</taxon>
        <taxon>Myrtaceae</taxon>
        <taxon>Myrtoideae</taxon>
        <taxon>Eucalypteae</taxon>
        <taxon>Eucalyptus</taxon>
    </lineage>
</organism>
<evidence type="ECO:0000313" key="3">
    <source>
        <dbReference type="EMBL" id="KAL3723304.1"/>
    </source>
</evidence>
<evidence type="ECO:0000256" key="1">
    <source>
        <dbReference type="PROSITE-ProRule" id="PRU00042"/>
    </source>
</evidence>
<dbReference type="Gene3D" id="3.30.160.60">
    <property type="entry name" value="Classic Zinc Finger"/>
    <property type="match status" value="1"/>
</dbReference>
<dbReference type="PROSITE" id="PS00028">
    <property type="entry name" value="ZINC_FINGER_C2H2_1"/>
    <property type="match status" value="2"/>
</dbReference>
<dbReference type="PANTHER" id="PTHR46869">
    <property type="entry name" value="C2H2-LIKE ZINC FINGER PROTEIN"/>
    <property type="match status" value="1"/>
</dbReference>
<dbReference type="SUPFAM" id="SSF57667">
    <property type="entry name" value="beta-beta-alpha zinc fingers"/>
    <property type="match status" value="1"/>
</dbReference>